<dbReference type="GO" id="GO:0005634">
    <property type="term" value="C:nucleus"/>
    <property type="evidence" value="ECO:0007669"/>
    <property type="project" value="TreeGrafter"/>
</dbReference>
<evidence type="ECO:0000259" key="17">
    <source>
        <dbReference type="PROSITE" id="PS50137"/>
    </source>
</evidence>
<keyword evidence="13" id="KW-0464">Manganese</keyword>
<dbReference type="PROSITE" id="PS51192">
    <property type="entry name" value="HELICASE_ATP_BIND_1"/>
    <property type="match status" value="1"/>
</dbReference>
<evidence type="ECO:0000256" key="15">
    <source>
        <dbReference type="PROSITE-ProRule" id="PRU00657"/>
    </source>
</evidence>
<keyword evidence="9" id="KW-0067">ATP-binding</keyword>
<dbReference type="Proteomes" id="UP001285908">
    <property type="component" value="Unassembled WGS sequence"/>
</dbReference>
<dbReference type="RefSeq" id="XP_062691797.1">
    <property type="nucleotide sequence ID" value="XM_062832808.1"/>
</dbReference>
<evidence type="ECO:0000256" key="16">
    <source>
        <dbReference type="SAM" id="MobiDB-lite"/>
    </source>
</evidence>
<feature type="region of interest" description="Disordered" evidence="16">
    <location>
        <begin position="1503"/>
        <end position="1547"/>
    </location>
</feature>
<dbReference type="InterPro" id="IPR014720">
    <property type="entry name" value="dsRBD_dom"/>
</dbReference>
<dbReference type="SMART" id="SM00490">
    <property type="entry name" value="HELICc"/>
    <property type="match status" value="1"/>
</dbReference>
<keyword evidence="3" id="KW-0930">Antiviral protein</keyword>
<dbReference type="InterPro" id="IPR027417">
    <property type="entry name" value="P-loop_NTPase"/>
</dbReference>
<dbReference type="Pfam" id="PF03368">
    <property type="entry name" value="Dicer_dimer"/>
    <property type="match status" value="1"/>
</dbReference>
<dbReference type="GO" id="GO:0050688">
    <property type="term" value="P:regulation of defense response to virus"/>
    <property type="evidence" value="ECO:0007669"/>
    <property type="project" value="UniProtKB-KW"/>
</dbReference>
<keyword evidence="11 15" id="KW-0694">RNA-binding</keyword>
<dbReference type="FunFam" id="1.10.1520.10:FF:000015">
    <property type="entry name" value="Dicer-like protein 1"/>
    <property type="match status" value="1"/>
</dbReference>
<dbReference type="GO" id="GO:0046872">
    <property type="term" value="F:metal ion binding"/>
    <property type="evidence" value="ECO:0007669"/>
    <property type="project" value="UniProtKB-KW"/>
</dbReference>
<dbReference type="GO" id="GO:0003723">
    <property type="term" value="F:RNA binding"/>
    <property type="evidence" value="ECO:0007669"/>
    <property type="project" value="UniProtKB-UniRule"/>
</dbReference>
<evidence type="ECO:0000256" key="12">
    <source>
        <dbReference type="ARBA" id="ARBA00023118"/>
    </source>
</evidence>
<name>A0AAJ0I5V6_9PEZI</name>
<comment type="cofactor">
    <cofactor evidence="2">
        <name>Mg(2+)</name>
        <dbReference type="ChEBI" id="CHEBI:18420"/>
    </cofactor>
</comment>
<dbReference type="EMBL" id="JAULSX010000005">
    <property type="protein sequence ID" value="KAK3490614.1"/>
    <property type="molecule type" value="Genomic_DNA"/>
</dbReference>
<feature type="compositionally biased region" description="Basic and acidic residues" evidence="16">
    <location>
        <begin position="1507"/>
        <end position="1517"/>
    </location>
</feature>
<dbReference type="InterPro" id="IPR036389">
    <property type="entry name" value="RNase_III_sf"/>
</dbReference>
<evidence type="ECO:0000256" key="2">
    <source>
        <dbReference type="ARBA" id="ARBA00001946"/>
    </source>
</evidence>
<keyword evidence="6" id="KW-0547">Nucleotide-binding</keyword>
<evidence type="ECO:0000256" key="5">
    <source>
        <dbReference type="ARBA" id="ARBA00022737"/>
    </source>
</evidence>
<evidence type="ECO:0000256" key="6">
    <source>
        <dbReference type="ARBA" id="ARBA00022741"/>
    </source>
</evidence>
<dbReference type="Pfam" id="PF00271">
    <property type="entry name" value="Helicase_C"/>
    <property type="match status" value="1"/>
</dbReference>
<dbReference type="PROSITE" id="PS00517">
    <property type="entry name" value="RNASE_3_1"/>
    <property type="match status" value="1"/>
</dbReference>
<feature type="domain" description="Dicer dsRNA-binding fold" evidence="21">
    <location>
        <begin position="610"/>
        <end position="713"/>
    </location>
</feature>
<evidence type="ECO:0000256" key="13">
    <source>
        <dbReference type="ARBA" id="ARBA00023211"/>
    </source>
</evidence>
<keyword evidence="23" id="KW-1185">Reference proteome</keyword>
<dbReference type="Gene3D" id="3.30.160.380">
    <property type="entry name" value="Dicer dimerisation domain"/>
    <property type="match status" value="1"/>
</dbReference>
<organism evidence="22 23">
    <name type="scientific">Neurospora hispaniola</name>
    <dbReference type="NCBI Taxonomy" id="588809"/>
    <lineage>
        <taxon>Eukaryota</taxon>
        <taxon>Fungi</taxon>
        <taxon>Dikarya</taxon>
        <taxon>Ascomycota</taxon>
        <taxon>Pezizomycotina</taxon>
        <taxon>Sordariomycetes</taxon>
        <taxon>Sordariomycetidae</taxon>
        <taxon>Sordariales</taxon>
        <taxon>Sordariaceae</taxon>
        <taxon>Neurospora</taxon>
    </lineage>
</organism>
<feature type="domain" description="DRBM" evidence="17">
    <location>
        <begin position="1396"/>
        <end position="1496"/>
    </location>
</feature>
<keyword evidence="5" id="KW-0677">Repeat</keyword>
<dbReference type="PROSITE" id="PS51327">
    <property type="entry name" value="DICER_DSRBF"/>
    <property type="match status" value="1"/>
</dbReference>
<dbReference type="PANTHER" id="PTHR14950:SF37">
    <property type="entry name" value="ENDORIBONUCLEASE DICER"/>
    <property type="match status" value="1"/>
</dbReference>
<dbReference type="GO" id="GO:0005524">
    <property type="term" value="F:ATP binding"/>
    <property type="evidence" value="ECO:0007669"/>
    <property type="project" value="UniProtKB-KW"/>
</dbReference>
<dbReference type="GO" id="GO:0051607">
    <property type="term" value="P:defense response to virus"/>
    <property type="evidence" value="ECO:0007669"/>
    <property type="project" value="UniProtKB-KW"/>
</dbReference>
<keyword evidence="8" id="KW-0347">Helicase</keyword>
<evidence type="ECO:0000259" key="20">
    <source>
        <dbReference type="PROSITE" id="PS51194"/>
    </source>
</evidence>
<feature type="region of interest" description="Disordered" evidence="16">
    <location>
        <begin position="1"/>
        <end position="70"/>
    </location>
</feature>
<dbReference type="PANTHER" id="PTHR14950">
    <property type="entry name" value="DICER-RELATED"/>
    <property type="match status" value="1"/>
</dbReference>
<dbReference type="SUPFAM" id="SSF69065">
    <property type="entry name" value="RNase III domain-like"/>
    <property type="match status" value="2"/>
</dbReference>
<dbReference type="PROSITE" id="PS51194">
    <property type="entry name" value="HELICASE_CTER"/>
    <property type="match status" value="1"/>
</dbReference>
<dbReference type="Pfam" id="PF00270">
    <property type="entry name" value="DEAD"/>
    <property type="match status" value="1"/>
</dbReference>
<feature type="domain" description="Helicase C-terminal" evidence="20">
    <location>
        <begin position="417"/>
        <end position="588"/>
    </location>
</feature>
<evidence type="ECO:0000259" key="21">
    <source>
        <dbReference type="PROSITE" id="PS51327"/>
    </source>
</evidence>
<evidence type="ECO:0000256" key="8">
    <source>
        <dbReference type="ARBA" id="ARBA00022806"/>
    </source>
</evidence>
<evidence type="ECO:0000256" key="10">
    <source>
        <dbReference type="ARBA" id="ARBA00022842"/>
    </source>
</evidence>
<evidence type="ECO:0000256" key="9">
    <source>
        <dbReference type="ARBA" id="ARBA00022840"/>
    </source>
</evidence>
<dbReference type="FunFam" id="3.40.50.300:FF:002480">
    <property type="entry name" value="Dicer-like protein 2"/>
    <property type="match status" value="1"/>
</dbReference>
<dbReference type="Gene3D" id="3.40.50.300">
    <property type="entry name" value="P-loop containing nucleotide triphosphate hydrolases"/>
    <property type="match status" value="2"/>
</dbReference>
<reference evidence="22 23" key="1">
    <citation type="journal article" date="2023" name="Mol. Phylogenet. Evol.">
        <title>Genome-scale phylogeny and comparative genomics of the fungal order Sordariales.</title>
        <authorList>
            <person name="Hensen N."/>
            <person name="Bonometti L."/>
            <person name="Westerberg I."/>
            <person name="Brannstrom I.O."/>
            <person name="Guillou S."/>
            <person name="Cros-Aarteil S."/>
            <person name="Calhoun S."/>
            <person name="Haridas S."/>
            <person name="Kuo A."/>
            <person name="Mondo S."/>
            <person name="Pangilinan J."/>
            <person name="Riley R."/>
            <person name="LaButti K."/>
            <person name="Andreopoulos B."/>
            <person name="Lipzen A."/>
            <person name="Chen C."/>
            <person name="Yan M."/>
            <person name="Daum C."/>
            <person name="Ng V."/>
            <person name="Clum A."/>
            <person name="Steindorff A."/>
            <person name="Ohm R.A."/>
            <person name="Martin F."/>
            <person name="Silar P."/>
            <person name="Natvig D.O."/>
            <person name="Lalanne C."/>
            <person name="Gautier V."/>
            <person name="Ament-Velasquez S.L."/>
            <person name="Kruys A."/>
            <person name="Hutchinson M.I."/>
            <person name="Powell A.J."/>
            <person name="Barry K."/>
            <person name="Miller A.N."/>
            <person name="Grigoriev I.V."/>
            <person name="Debuchy R."/>
            <person name="Gladieux P."/>
            <person name="Hiltunen Thoren M."/>
            <person name="Johannesson H."/>
        </authorList>
    </citation>
    <scope>NUCLEOTIDE SEQUENCE [LARGE SCALE GENOMIC DNA]</scope>
    <source>
        <strain evidence="22 23">FGSC 10403</strain>
    </source>
</reference>
<comment type="caution">
    <text evidence="22">The sequence shown here is derived from an EMBL/GenBank/DDBJ whole genome shotgun (WGS) entry which is preliminary data.</text>
</comment>
<accession>A0AAJ0I5V6</accession>
<evidence type="ECO:0000259" key="18">
    <source>
        <dbReference type="PROSITE" id="PS50142"/>
    </source>
</evidence>
<keyword evidence="7 22" id="KW-0378">Hydrolase</keyword>
<evidence type="ECO:0000259" key="19">
    <source>
        <dbReference type="PROSITE" id="PS51192"/>
    </source>
</evidence>
<feature type="compositionally biased region" description="Basic and acidic residues" evidence="16">
    <location>
        <begin position="1"/>
        <end position="10"/>
    </location>
</feature>
<feature type="domain" description="RNase III" evidence="18">
    <location>
        <begin position="987"/>
        <end position="1120"/>
    </location>
</feature>
<dbReference type="InterPro" id="IPR038248">
    <property type="entry name" value="Dicer_dimer_sf"/>
</dbReference>
<keyword evidence="10" id="KW-0460">Magnesium</keyword>
<evidence type="ECO:0000313" key="22">
    <source>
        <dbReference type="EMBL" id="KAK3490614.1"/>
    </source>
</evidence>
<sequence length="1547" mass="173102">MDQDPRKDNPVEMDVDRDDSSQDPDGEEESFESTLDEPLDLKELYQNALEEPSEEPSKEPSEELTDQVSTPAALTARAYQLEMFEASLKQNIIVAMDTGSGKTQVAVLRIARELEQSDKRIWFLTPTVALARQQHQVLQSQIPSVKAIMLCGQDGVDSWSEQAVWDAVLLNVRIVVSTYQILFDANAHSFVRLDSLSLIVIDEAHNCSGSHPIARLMTEAYLPAKKAGLPVPSILGLTASPLKSNNLADIEKLEQVLDAVCRTPTIHREELLAHVNRPEMLVVSYGDSKGPGTEPTPTDLMTRFLEAYHRLDISKDPDVLLLKAQRTERAREKLRQMVTKKDTLAQKELRGVYNRALLVRREIGPWAADYYLTRTVSHMLAELERGEPPAQHRYIGEALRSIPIPAISKEPIQLSPKVQTLLKVLASHQQDPVGIVFVKERVMVSIVTHIISTHPLTKDRYRTASMIGTASVPGKARNHMDMTKKEDMTSLEGFRRGRFNLLVATSVLEEGIDVPICNLVICFDEPSNIKSFIQRRGRAREVSSTLYLMVQNASGESATDWHNLERLMKERYEDEMRQNAELELLDDPRIGSYPVLEVESTGARMTIRDVRSHLNHFCAKVSSRSRYLQKEPYFVIRQVSPDPASPGRRTLLQATVHLPASLAPDLRRHESLWTWTSEKLAIMDASFQAYKALYNAGLVNENLLPTKVSDFLADLGDDPGHIWVKTQFDPWPEVAYAWQESSSLYSRHLTVLVPGVEKPLEFEFILPVPVPLMAHLKLWWNATSALTLITSPEMQEFRKQEGASAGPDHSYALLAMAFAHRFPIQGRQYPIRLVSTQRKLDVDGIAALEFDPRLYESSPQPPLVRLVDGRNMPYFVTEILPSKPPVELISKPSTDHADLPENVPYVVCKPIGKAVGQFIPLDAAQDQDSWTPKNGKLYRKVLPSTQIRMDNFPAVFAQVGAVIPAFTRAVEMSLVAADLMYNRLGCLQLDNLPLITTALISSGSRGPTNYERLEFIGDTILKFCACLTASALFPNHHERLLSQWKDKLVNNVRLCRASRDFGLDEYIINSAASKKWRPKFVEDYLDEMKSPESAETRQMSSKMVADVVESLIGAAYMCGGMSKALECVALLLPTPKSSQFKWQEISLSRAQLFEFAPKDAILSKQLEPLEKAMSYTFNKKSLLIEAMTHPSCAGLGTNESCYERLEFLGDAILDVIVVKRLMAETGPNELAHNDMHEHLSSVVTADIMAFLAMEWVIMQTDINEIDPTNLDALGLLPSSQSRITPASLVSNKEDWPFWRFMRHNSPQVGATQTATIERYLALRDDIRDAIWKQNTLPWALLARMGPQKFYSDIVESLIGAVWVDSGSWEACEHVLTQMGLLPLLDHLLKTKAHVMHPNVELQILAPPNKRATRTEFVIISSKRGIISSGTEFQDEPSAVDDGLVSVEPYEDTPEHDEVFSCKLFVGGKQVADVTGAATKEEARVRAAEKGCLVIKAERKAWNAAKAAAKEDKGHNTENGDANADDGQSGEMEEVSDRRDADGDTVMN</sequence>
<evidence type="ECO:0000256" key="4">
    <source>
        <dbReference type="ARBA" id="ARBA00022723"/>
    </source>
</evidence>
<dbReference type="PROSITE" id="PS50137">
    <property type="entry name" value="DS_RBD"/>
    <property type="match status" value="1"/>
</dbReference>
<dbReference type="InterPro" id="IPR005034">
    <property type="entry name" value="Dicer_dimerisation"/>
</dbReference>
<evidence type="ECO:0000256" key="11">
    <source>
        <dbReference type="ARBA" id="ARBA00022884"/>
    </source>
</evidence>
<dbReference type="CDD" id="cd18802">
    <property type="entry name" value="SF2_C_dicer"/>
    <property type="match status" value="1"/>
</dbReference>
<dbReference type="PROSITE" id="PS50142">
    <property type="entry name" value="RNASE_3_2"/>
    <property type="match status" value="2"/>
</dbReference>
<dbReference type="InterPro" id="IPR000999">
    <property type="entry name" value="RNase_III_dom"/>
</dbReference>
<dbReference type="Gene3D" id="1.10.1520.10">
    <property type="entry name" value="Ribonuclease III domain"/>
    <property type="match status" value="2"/>
</dbReference>
<dbReference type="GO" id="GO:0004525">
    <property type="term" value="F:ribonuclease III activity"/>
    <property type="evidence" value="ECO:0007669"/>
    <property type="project" value="InterPro"/>
</dbReference>
<protein>
    <submittedName>
        <fullName evidence="22">P-loop containing nucleoside triphosphate hydrolase protein</fullName>
    </submittedName>
</protein>
<dbReference type="CDD" id="cd00593">
    <property type="entry name" value="RIBOc"/>
    <property type="match status" value="2"/>
</dbReference>
<comment type="similarity">
    <text evidence="15">Belongs to the helicase family. Dicer subfamily.</text>
</comment>
<gene>
    <name evidence="22" type="ORF">B0T23DRAFT_165590</name>
</gene>
<feature type="domain" description="RNase III" evidence="18">
    <location>
        <begin position="1166"/>
        <end position="1366"/>
    </location>
</feature>
<evidence type="ECO:0000313" key="23">
    <source>
        <dbReference type="Proteomes" id="UP001285908"/>
    </source>
</evidence>
<keyword evidence="4" id="KW-0479">Metal-binding</keyword>
<dbReference type="GO" id="GO:0005737">
    <property type="term" value="C:cytoplasm"/>
    <property type="evidence" value="ECO:0007669"/>
    <property type="project" value="TreeGrafter"/>
</dbReference>
<keyword evidence="12" id="KW-0051">Antiviral defense</keyword>
<dbReference type="Pfam" id="PF00636">
    <property type="entry name" value="Ribonuclease_3"/>
    <property type="match status" value="2"/>
</dbReference>
<evidence type="ECO:0000256" key="14">
    <source>
        <dbReference type="ARBA" id="ARBA00060118"/>
    </source>
</evidence>
<evidence type="ECO:0000256" key="7">
    <source>
        <dbReference type="ARBA" id="ARBA00022801"/>
    </source>
</evidence>
<evidence type="ECO:0000256" key="3">
    <source>
        <dbReference type="ARBA" id="ARBA00022721"/>
    </source>
</evidence>
<dbReference type="InterPro" id="IPR011545">
    <property type="entry name" value="DEAD/DEAH_box_helicase_dom"/>
</dbReference>
<dbReference type="SMART" id="SM00535">
    <property type="entry name" value="RIBOc"/>
    <property type="match status" value="2"/>
</dbReference>
<dbReference type="GO" id="GO:0004386">
    <property type="term" value="F:helicase activity"/>
    <property type="evidence" value="ECO:0007669"/>
    <property type="project" value="UniProtKB-KW"/>
</dbReference>
<comment type="function">
    <text evidence="14">Dicer-like endonuclease involved in cleaving double-stranded RNA in the RNA interference (RNAi) pathway. Produces 21 to 25 bp dsRNAs (siRNAs) which target the selective destruction of homologous RNAs leading to sequence-specific suppression of gene expression, called post-transcriptional gene silencing (PTGS). Part of a broad host defense response against viral infection and transposons. Controls the expression of the non-LTR retrotransposon Tad in the African strain, Adiomopoume.</text>
</comment>
<dbReference type="CDD" id="cd18034">
    <property type="entry name" value="DEXHc_dicer"/>
    <property type="match status" value="1"/>
</dbReference>
<dbReference type="SUPFAM" id="SSF52540">
    <property type="entry name" value="P-loop containing nucleoside triphosphate hydrolases"/>
    <property type="match status" value="2"/>
</dbReference>
<dbReference type="GeneID" id="87870430"/>
<feature type="domain" description="Helicase ATP-binding" evidence="19">
    <location>
        <begin position="83"/>
        <end position="259"/>
    </location>
</feature>
<feature type="compositionally biased region" description="Acidic residues" evidence="16">
    <location>
        <begin position="11"/>
        <end position="38"/>
    </location>
</feature>
<comment type="cofactor">
    <cofactor evidence="1">
        <name>Mn(2+)</name>
        <dbReference type="ChEBI" id="CHEBI:29035"/>
    </cofactor>
</comment>
<dbReference type="InterPro" id="IPR014001">
    <property type="entry name" value="Helicase_ATP-bd"/>
</dbReference>
<proteinExistence type="inferred from homology"/>
<dbReference type="GO" id="GO:0030422">
    <property type="term" value="P:siRNA processing"/>
    <property type="evidence" value="ECO:0007669"/>
    <property type="project" value="TreeGrafter"/>
</dbReference>
<evidence type="ECO:0000256" key="1">
    <source>
        <dbReference type="ARBA" id="ARBA00001936"/>
    </source>
</evidence>
<dbReference type="SMART" id="SM00487">
    <property type="entry name" value="DEXDc"/>
    <property type="match status" value="1"/>
</dbReference>
<dbReference type="InterPro" id="IPR001650">
    <property type="entry name" value="Helicase_C-like"/>
</dbReference>